<evidence type="ECO:0000256" key="1">
    <source>
        <dbReference type="ARBA" id="ARBA00001933"/>
    </source>
</evidence>
<comment type="cofactor">
    <cofactor evidence="1 4">
        <name>pyridoxal 5'-phosphate</name>
        <dbReference type="ChEBI" id="CHEBI:597326"/>
    </cofactor>
</comment>
<name>A0ABY9JBJ6_9ACTN</name>
<keyword evidence="6" id="KW-0032">Aminotransferase</keyword>
<dbReference type="InterPro" id="IPR015421">
    <property type="entry name" value="PyrdxlP-dep_Trfase_major"/>
</dbReference>
<dbReference type="PROSITE" id="PS00868">
    <property type="entry name" value="CYS_MET_METAB_PP"/>
    <property type="match status" value="1"/>
</dbReference>
<gene>
    <name evidence="6" type="ORF">P8A20_07655</name>
</gene>
<feature type="compositionally biased region" description="Basic and acidic residues" evidence="5">
    <location>
        <begin position="1"/>
        <end position="11"/>
    </location>
</feature>
<accession>A0ABY9JBJ6</accession>
<protein>
    <submittedName>
        <fullName evidence="6">Aminotransferase class I/II-fold pyridoxal phosphate-dependent enzyme</fullName>
    </submittedName>
</protein>
<reference evidence="6 7" key="1">
    <citation type="submission" date="2023-03" db="EMBL/GenBank/DDBJ databases">
        <title>Isolation and description of six Streptomyces strains from soil environments, able to metabolize different microbial glucans.</title>
        <authorList>
            <person name="Widen T."/>
            <person name="Larsbrink J."/>
        </authorList>
    </citation>
    <scope>NUCLEOTIDE SEQUENCE [LARGE SCALE GENOMIC DNA]</scope>
    <source>
        <strain evidence="6 7">Alt3</strain>
    </source>
</reference>
<proteinExistence type="inferred from homology"/>
<dbReference type="GO" id="GO:0008483">
    <property type="term" value="F:transaminase activity"/>
    <property type="evidence" value="ECO:0007669"/>
    <property type="project" value="UniProtKB-KW"/>
</dbReference>
<keyword evidence="7" id="KW-1185">Reference proteome</keyword>
<dbReference type="Pfam" id="PF01053">
    <property type="entry name" value="Cys_Met_Meta_PP"/>
    <property type="match status" value="1"/>
</dbReference>
<evidence type="ECO:0000313" key="7">
    <source>
        <dbReference type="Proteomes" id="UP001224433"/>
    </source>
</evidence>
<dbReference type="Gene3D" id="3.40.640.10">
    <property type="entry name" value="Type I PLP-dependent aspartate aminotransferase-like (Major domain)"/>
    <property type="match status" value="1"/>
</dbReference>
<dbReference type="InterPro" id="IPR015422">
    <property type="entry name" value="PyrdxlP-dep_Trfase_small"/>
</dbReference>
<keyword evidence="3 4" id="KW-0663">Pyridoxal phosphate</keyword>
<keyword evidence="6" id="KW-0808">Transferase</keyword>
<evidence type="ECO:0000256" key="5">
    <source>
        <dbReference type="SAM" id="MobiDB-lite"/>
    </source>
</evidence>
<dbReference type="Gene3D" id="3.90.1150.10">
    <property type="entry name" value="Aspartate Aminotransferase, domain 1"/>
    <property type="match status" value="1"/>
</dbReference>
<dbReference type="SUPFAM" id="SSF53383">
    <property type="entry name" value="PLP-dependent transferases"/>
    <property type="match status" value="1"/>
</dbReference>
<dbReference type="PIRSF" id="PIRSF001434">
    <property type="entry name" value="CGS"/>
    <property type="match status" value="1"/>
</dbReference>
<evidence type="ECO:0000256" key="3">
    <source>
        <dbReference type="ARBA" id="ARBA00022898"/>
    </source>
</evidence>
<dbReference type="InterPro" id="IPR000277">
    <property type="entry name" value="Cys/Met-Metab_PyrdxlP-dep_enz"/>
</dbReference>
<sequence length="397" mass="41369">MTPAHRREDALQTRAVHPPAPETGLLGRASAPPVHRTATFTFDSSDSFATVMSDHTRGYAYSRIDNPTSDAFAQAVAGLEGGQDGQPFASGMAAITTTLLAFLSAGDHVVAQRRLYGGTHHVLTRVLPRWGIGVSFADSPQEAAAAMTDTTRLVWCETISNPTLRVADIPALAAVAHAGGALLAVDSTFATPVVCRPLSMGADLVVHSATKYIGGHSDATGGVVVGEREHLDAVRALRTDLGGSLAPDEAFLLLRGLQTLPLRVERQNRTAARLAEGLAVHRAVERVEYPGLPGRPDHALAEAVLASGRFGGVVTLTPRGGKEAALRLCDSLRLCHIVTSLGGTATGVSHVASTSHRQLDDDALTAAGIAPGAIRVAVGLEDPDDLLADFHSALDGL</sequence>
<dbReference type="EMBL" id="CP120983">
    <property type="protein sequence ID" value="WLQ63477.1"/>
    <property type="molecule type" value="Genomic_DNA"/>
</dbReference>
<dbReference type="Proteomes" id="UP001224433">
    <property type="component" value="Chromosome"/>
</dbReference>
<comment type="similarity">
    <text evidence="2 4">Belongs to the trans-sulfuration enzymes family.</text>
</comment>
<evidence type="ECO:0000313" key="6">
    <source>
        <dbReference type="EMBL" id="WLQ63477.1"/>
    </source>
</evidence>
<dbReference type="InterPro" id="IPR054542">
    <property type="entry name" value="Cys_met_metab_PP"/>
</dbReference>
<dbReference type="InterPro" id="IPR015424">
    <property type="entry name" value="PyrdxlP-dep_Trfase"/>
</dbReference>
<evidence type="ECO:0000256" key="4">
    <source>
        <dbReference type="RuleBase" id="RU362118"/>
    </source>
</evidence>
<dbReference type="PANTHER" id="PTHR11808:SF85">
    <property type="entry name" value="CYSTATHIONINE GAMMA-LYASE-RELATED"/>
    <property type="match status" value="1"/>
</dbReference>
<organism evidence="6 7">
    <name type="scientific">Streptomyces glycanivorans</name>
    <dbReference type="NCBI Taxonomy" id="3033808"/>
    <lineage>
        <taxon>Bacteria</taxon>
        <taxon>Bacillati</taxon>
        <taxon>Actinomycetota</taxon>
        <taxon>Actinomycetes</taxon>
        <taxon>Kitasatosporales</taxon>
        <taxon>Streptomycetaceae</taxon>
        <taxon>Streptomyces</taxon>
    </lineage>
</organism>
<dbReference type="RefSeq" id="WP_306103193.1">
    <property type="nucleotide sequence ID" value="NZ_CP120983.1"/>
</dbReference>
<dbReference type="CDD" id="cd00614">
    <property type="entry name" value="CGS_like"/>
    <property type="match status" value="1"/>
</dbReference>
<dbReference type="PANTHER" id="PTHR11808">
    <property type="entry name" value="TRANS-SULFURATION ENZYME FAMILY MEMBER"/>
    <property type="match status" value="1"/>
</dbReference>
<feature type="region of interest" description="Disordered" evidence="5">
    <location>
        <begin position="1"/>
        <end position="30"/>
    </location>
</feature>
<evidence type="ECO:0000256" key="2">
    <source>
        <dbReference type="ARBA" id="ARBA00009077"/>
    </source>
</evidence>